<dbReference type="GO" id="GO:0005634">
    <property type="term" value="C:nucleus"/>
    <property type="evidence" value="ECO:0007669"/>
    <property type="project" value="TreeGrafter"/>
</dbReference>
<protein>
    <recommendedName>
        <fullName evidence="11">BTB domain-containing protein</fullName>
    </recommendedName>
</protein>
<dbReference type="PROSITE" id="PS50097">
    <property type="entry name" value="BTB"/>
    <property type="match status" value="1"/>
</dbReference>
<dbReference type="PANTHER" id="PTHR24379:SF127">
    <property type="entry name" value="BLOODY FINGERS-RELATED"/>
    <property type="match status" value="1"/>
</dbReference>
<dbReference type="Gene3D" id="3.30.160.60">
    <property type="entry name" value="Classic Zinc Finger"/>
    <property type="match status" value="7"/>
</dbReference>
<feature type="domain" description="C2H2-type" evidence="8">
    <location>
        <begin position="458"/>
        <end position="485"/>
    </location>
</feature>
<dbReference type="Pfam" id="PF00096">
    <property type="entry name" value="zf-C2H2"/>
    <property type="match status" value="2"/>
</dbReference>
<evidence type="ECO:0000256" key="4">
    <source>
        <dbReference type="ARBA" id="ARBA00022833"/>
    </source>
</evidence>
<dbReference type="InterPro" id="IPR036236">
    <property type="entry name" value="Znf_C2H2_sf"/>
</dbReference>
<gene>
    <name evidence="9" type="ORF">TCAL_10248</name>
</gene>
<feature type="domain" description="C2H2-type" evidence="8">
    <location>
        <begin position="373"/>
        <end position="401"/>
    </location>
</feature>
<sequence length="709" mass="79506">MGESFHAIPILDKLAQIYADEFTKDLALVSSSGQRFRVHKAVLALASGFFWQVLAESPDGHEMLLTDFTSSTLQSFLSLLYTGQCTHPESHRREIEVLCRAARIPIQRFRMPDEHPHHALTVKLEENLTKSKARRREIETRERFKKKKKRILTSELDPSDLKCPVCGKEFPVLYKLKMHSLIHSETYPFRCQTCGKGFNNKYKMRNHEKKSHHISSKGDEPPDEDQMDHFVPDVPDEDPDDALGPSLETLGKTCEECAIEFATKGAYQDHMALRHPDFKTFLCSTCGKGLKSQKGLDHHMNLVCNKVKKVHGCSICPMMCPTLAELRKHELSHGPKPEFKCAQCPTICSTRKGLRVHEKSVHLSESSPNPLPHRCGHCDKSFLKATYLQDHVNRFHSTTKQFGCILCPKRCATKQDLDRHLFSHRGEAIFQCSFCPKSFIHRANYKQHVRSHLGQKPYKCVPCDKSFGLLGVLRKHQKSHKRKGDHTQIVTAPKGRRGHMSYIDFADAPSPEPEIMQPVTPPIVHHRPQVYIPSGQYIQSSHQHRVTSLAQVIGGGDYGELTYYNMTGGGGSATNDFTPSSNLNPSAVTSVSGAVSSIPSIGRHNNYDSFRGGGGHLNSMLDPTPLKTTPIESGLGTNELTTPSEAETGPNLNQQTVVFQHSNQSHQTFPLHHTVHSQELTETESIAMDIMGLFNESSVQGTEKSIEHL</sequence>
<dbReference type="InterPro" id="IPR000210">
    <property type="entry name" value="BTB/POZ_dom"/>
</dbReference>
<evidence type="ECO:0008006" key="11">
    <source>
        <dbReference type="Google" id="ProtNLM"/>
    </source>
</evidence>
<organism evidence="9 10">
    <name type="scientific">Tigriopus californicus</name>
    <name type="common">Marine copepod</name>
    <dbReference type="NCBI Taxonomy" id="6832"/>
    <lineage>
        <taxon>Eukaryota</taxon>
        <taxon>Metazoa</taxon>
        <taxon>Ecdysozoa</taxon>
        <taxon>Arthropoda</taxon>
        <taxon>Crustacea</taxon>
        <taxon>Multicrustacea</taxon>
        <taxon>Hexanauplia</taxon>
        <taxon>Copepoda</taxon>
        <taxon>Harpacticoida</taxon>
        <taxon>Harpacticidae</taxon>
        <taxon>Tigriopus</taxon>
    </lineage>
</organism>
<feature type="region of interest" description="Disordered" evidence="6">
    <location>
        <begin position="614"/>
        <end position="650"/>
    </location>
</feature>
<dbReference type="SMART" id="SM00225">
    <property type="entry name" value="BTB"/>
    <property type="match status" value="1"/>
</dbReference>
<dbReference type="AlphaFoldDB" id="A0A553NB00"/>
<dbReference type="Pfam" id="PF00651">
    <property type="entry name" value="BTB"/>
    <property type="match status" value="1"/>
</dbReference>
<dbReference type="PROSITE" id="PS50157">
    <property type="entry name" value="ZINC_FINGER_C2H2_2"/>
    <property type="match status" value="7"/>
</dbReference>
<proteinExistence type="predicted"/>
<name>A0A553NB00_TIGCA</name>
<comment type="caution">
    <text evidence="9">The sequence shown here is derived from an EMBL/GenBank/DDBJ whole genome shotgun (WGS) entry which is preliminary data.</text>
</comment>
<feature type="domain" description="C2H2-type" evidence="8">
    <location>
        <begin position="402"/>
        <end position="429"/>
    </location>
</feature>
<dbReference type="GO" id="GO:0000981">
    <property type="term" value="F:DNA-binding transcription factor activity, RNA polymerase II-specific"/>
    <property type="evidence" value="ECO:0007669"/>
    <property type="project" value="TreeGrafter"/>
</dbReference>
<feature type="domain" description="C2H2-type" evidence="8">
    <location>
        <begin position="430"/>
        <end position="457"/>
    </location>
</feature>
<dbReference type="FunFam" id="3.30.160.60:FF:000065">
    <property type="entry name" value="B-cell CLL/lymphoma 6, member B"/>
    <property type="match status" value="1"/>
</dbReference>
<evidence type="ECO:0000256" key="3">
    <source>
        <dbReference type="ARBA" id="ARBA00022771"/>
    </source>
</evidence>
<evidence type="ECO:0000259" key="8">
    <source>
        <dbReference type="PROSITE" id="PS50157"/>
    </source>
</evidence>
<feature type="compositionally biased region" description="Polar residues" evidence="6">
    <location>
        <begin position="626"/>
        <end position="650"/>
    </location>
</feature>
<dbReference type="SUPFAM" id="SSF54695">
    <property type="entry name" value="POZ domain"/>
    <property type="match status" value="1"/>
</dbReference>
<dbReference type="GO" id="GO:0008270">
    <property type="term" value="F:zinc ion binding"/>
    <property type="evidence" value="ECO:0007669"/>
    <property type="project" value="UniProtKB-KW"/>
</dbReference>
<feature type="domain" description="C2H2-type" evidence="8">
    <location>
        <begin position="189"/>
        <end position="218"/>
    </location>
</feature>
<evidence type="ECO:0000313" key="10">
    <source>
        <dbReference type="Proteomes" id="UP000318571"/>
    </source>
</evidence>
<dbReference type="InterPro" id="IPR011333">
    <property type="entry name" value="SKP1/BTB/POZ_sf"/>
</dbReference>
<dbReference type="Gene3D" id="3.30.710.10">
    <property type="entry name" value="Potassium Channel Kv1.1, Chain A"/>
    <property type="match status" value="1"/>
</dbReference>
<feature type="domain" description="BTB" evidence="7">
    <location>
        <begin position="24"/>
        <end position="89"/>
    </location>
</feature>
<dbReference type="GO" id="GO:0000977">
    <property type="term" value="F:RNA polymerase II transcription regulatory region sequence-specific DNA binding"/>
    <property type="evidence" value="ECO:0007669"/>
    <property type="project" value="TreeGrafter"/>
</dbReference>
<feature type="domain" description="C2H2-type" evidence="8">
    <location>
        <begin position="339"/>
        <end position="367"/>
    </location>
</feature>
<evidence type="ECO:0000259" key="7">
    <source>
        <dbReference type="PROSITE" id="PS50097"/>
    </source>
</evidence>
<dbReference type="EMBL" id="VCGU01000458">
    <property type="protein sequence ID" value="TRY62622.1"/>
    <property type="molecule type" value="Genomic_DNA"/>
</dbReference>
<dbReference type="OrthoDB" id="6344893at2759"/>
<feature type="domain" description="C2H2-type" evidence="8">
    <location>
        <begin position="161"/>
        <end position="188"/>
    </location>
</feature>
<dbReference type="STRING" id="6832.A0A553NB00"/>
<keyword evidence="1" id="KW-0479">Metal-binding</keyword>
<accession>A0A553NB00</accession>
<keyword evidence="4" id="KW-0862">Zinc</keyword>
<keyword evidence="3 5" id="KW-0863">Zinc-finger</keyword>
<dbReference type="PANTHER" id="PTHR24379">
    <property type="entry name" value="KRAB AND ZINC FINGER DOMAIN-CONTAINING"/>
    <property type="match status" value="1"/>
</dbReference>
<dbReference type="SMART" id="SM00355">
    <property type="entry name" value="ZnF_C2H2"/>
    <property type="match status" value="10"/>
</dbReference>
<evidence type="ECO:0000256" key="1">
    <source>
        <dbReference type="ARBA" id="ARBA00022723"/>
    </source>
</evidence>
<evidence type="ECO:0000313" key="9">
    <source>
        <dbReference type="EMBL" id="TRY62622.1"/>
    </source>
</evidence>
<evidence type="ECO:0000256" key="5">
    <source>
        <dbReference type="PROSITE-ProRule" id="PRU00042"/>
    </source>
</evidence>
<keyword evidence="10" id="KW-1185">Reference proteome</keyword>
<reference evidence="9 10" key="1">
    <citation type="journal article" date="2018" name="Nat. Ecol. Evol.">
        <title>Genomic signatures of mitonuclear coevolution across populations of Tigriopus californicus.</title>
        <authorList>
            <person name="Barreto F.S."/>
            <person name="Watson E.T."/>
            <person name="Lima T.G."/>
            <person name="Willett C.S."/>
            <person name="Edmands S."/>
            <person name="Li W."/>
            <person name="Burton R.S."/>
        </authorList>
    </citation>
    <scope>NUCLEOTIDE SEQUENCE [LARGE SCALE GENOMIC DNA]</scope>
    <source>
        <strain evidence="9 10">San Diego</strain>
    </source>
</reference>
<keyword evidence="2" id="KW-0677">Repeat</keyword>
<feature type="compositionally biased region" description="Basic residues" evidence="6">
    <location>
        <begin position="206"/>
        <end position="215"/>
    </location>
</feature>
<dbReference type="SUPFAM" id="SSF57667">
    <property type="entry name" value="beta-beta-alpha zinc fingers"/>
    <property type="match status" value="5"/>
</dbReference>
<dbReference type="Proteomes" id="UP000318571">
    <property type="component" value="Chromosome 10"/>
</dbReference>
<feature type="region of interest" description="Disordered" evidence="6">
    <location>
        <begin position="206"/>
        <end position="242"/>
    </location>
</feature>
<dbReference type="PROSITE" id="PS00028">
    <property type="entry name" value="ZINC_FINGER_C2H2_1"/>
    <property type="match status" value="8"/>
</dbReference>
<evidence type="ECO:0000256" key="2">
    <source>
        <dbReference type="ARBA" id="ARBA00022737"/>
    </source>
</evidence>
<dbReference type="OMA" id="HEMTHIN"/>
<evidence type="ECO:0000256" key="6">
    <source>
        <dbReference type="SAM" id="MobiDB-lite"/>
    </source>
</evidence>
<dbReference type="InterPro" id="IPR013087">
    <property type="entry name" value="Znf_C2H2_type"/>
</dbReference>